<feature type="transmembrane region" description="Helical" evidence="1">
    <location>
        <begin position="253"/>
        <end position="272"/>
    </location>
</feature>
<evidence type="ECO:0000259" key="2">
    <source>
        <dbReference type="Pfam" id="PF00535"/>
    </source>
</evidence>
<feature type="domain" description="Glycosyltransferase 2-like" evidence="2">
    <location>
        <begin position="4"/>
        <end position="170"/>
    </location>
</feature>
<dbReference type="PANTHER" id="PTHR43685:SF3">
    <property type="entry name" value="SLR2126 PROTEIN"/>
    <property type="match status" value="1"/>
</dbReference>
<dbReference type="InterPro" id="IPR050834">
    <property type="entry name" value="Glycosyltransf_2"/>
</dbReference>
<evidence type="ECO:0000313" key="3">
    <source>
        <dbReference type="EMBL" id="MEA5520325.1"/>
    </source>
</evidence>
<evidence type="ECO:0000313" key="4">
    <source>
        <dbReference type="Proteomes" id="UP001301728"/>
    </source>
</evidence>
<gene>
    <name evidence="3" type="ORF">VB854_15355</name>
</gene>
<dbReference type="PANTHER" id="PTHR43685">
    <property type="entry name" value="GLYCOSYLTRANSFERASE"/>
    <property type="match status" value="1"/>
</dbReference>
<keyword evidence="3" id="KW-0808">Transferase</keyword>
<reference evidence="3 4" key="1">
    <citation type="submission" date="2023-12" db="EMBL/GenBank/DDBJ databases">
        <title>Baltic Sea Cyanobacteria.</title>
        <authorList>
            <person name="Delbaje E."/>
            <person name="Fewer D.P."/>
            <person name="Shishido T.K."/>
        </authorList>
    </citation>
    <scope>NUCLEOTIDE SEQUENCE [LARGE SCALE GENOMIC DNA]</scope>
    <source>
        <strain evidence="3 4">CCNP 1315</strain>
    </source>
</reference>
<dbReference type="Proteomes" id="UP001301728">
    <property type="component" value="Unassembled WGS sequence"/>
</dbReference>
<dbReference type="GO" id="GO:0016757">
    <property type="term" value="F:glycosyltransferase activity"/>
    <property type="evidence" value="ECO:0007669"/>
    <property type="project" value="UniProtKB-KW"/>
</dbReference>
<name>A0ABU5TZJ3_9CYAN</name>
<keyword evidence="4" id="KW-1185">Reference proteome</keyword>
<dbReference type="EMBL" id="JAYGHT010000078">
    <property type="protein sequence ID" value="MEA5520325.1"/>
    <property type="molecule type" value="Genomic_DNA"/>
</dbReference>
<proteinExistence type="predicted"/>
<keyword evidence="1" id="KW-1133">Transmembrane helix</keyword>
<protein>
    <submittedName>
        <fullName evidence="3">Glycosyltransferase</fullName>
        <ecNumber evidence="3">2.4.-.-</ecNumber>
    </submittedName>
</protein>
<dbReference type="Gene3D" id="3.90.550.10">
    <property type="entry name" value="Spore Coat Polysaccharide Biosynthesis Protein SpsA, Chain A"/>
    <property type="match status" value="1"/>
</dbReference>
<feature type="transmembrane region" description="Helical" evidence="1">
    <location>
        <begin position="284"/>
        <end position="303"/>
    </location>
</feature>
<comment type="caution">
    <text evidence="3">The sequence shown here is derived from an EMBL/GenBank/DDBJ whole genome shotgun (WGS) entry which is preliminary data.</text>
</comment>
<dbReference type="RefSeq" id="WP_323275730.1">
    <property type="nucleotide sequence ID" value="NZ_JAYGHT010000078.1"/>
</dbReference>
<keyword evidence="3" id="KW-0328">Glycosyltransferase</keyword>
<dbReference type="SUPFAM" id="SSF53448">
    <property type="entry name" value="Nucleotide-diphospho-sugar transferases"/>
    <property type="match status" value="1"/>
</dbReference>
<sequence>MFISICVATYKRQDELKRLLRGFEKLVFSQIDSPNIEIIIVDNDASGSARMVVEEIAPNFKYPIRYDIEPQQGVSYARNRTIMNASNDADFIAIMDDDEVPDSDWLETLLIVQDKYQADVVAGPVLPYFETVDVPDWIEKGKFFEPRHHPTGYVMDVAYTNNVLVRSQLFKKLDTVFDERFAIIGSEDTHLFMRLHKEGAKIVWADEAIVREWIPQSRINLKWLLERSYWGWSARSLFERELYPSFKIQGIRFIKGCGLVTVGIISIPLAFLQGEYAVNRALLLIWRGMGTLSGLLGYMGSGWKKAQG</sequence>
<dbReference type="InterPro" id="IPR001173">
    <property type="entry name" value="Glyco_trans_2-like"/>
</dbReference>
<dbReference type="EC" id="2.4.-.-" evidence="3"/>
<accession>A0ABU5TZJ3</accession>
<organism evidence="3 4">
    <name type="scientific">Limnoraphis robusta CCNP1315</name>
    <dbReference type="NCBI Taxonomy" id="3110306"/>
    <lineage>
        <taxon>Bacteria</taxon>
        <taxon>Bacillati</taxon>
        <taxon>Cyanobacteriota</taxon>
        <taxon>Cyanophyceae</taxon>
        <taxon>Oscillatoriophycideae</taxon>
        <taxon>Oscillatoriales</taxon>
        <taxon>Sirenicapillariaceae</taxon>
        <taxon>Limnoraphis</taxon>
    </lineage>
</organism>
<dbReference type="InterPro" id="IPR029044">
    <property type="entry name" value="Nucleotide-diphossugar_trans"/>
</dbReference>
<dbReference type="Pfam" id="PF00535">
    <property type="entry name" value="Glycos_transf_2"/>
    <property type="match status" value="1"/>
</dbReference>
<keyword evidence="1" id="KW-0812">Transmembrane</keyword>
<evidence type="ECO:0000256" key="1">
    <source>
        <dbReference type="SAM" id="Phobius"/>
    </source>
</evidence>
<keyword evidence="1" id="KW-0472">Membrane</keyword>